<name>A0A1H9Z5E9_9PSED</name>
<reference evidence="2 3" key="1">
    <citation type="submission" date="2016-10" db="EMBL/GenBank/DDBJ databases">
        <authorList>
            <person name="de Groot N.N."/>
        </authorList>
    </citation>
    <scope>NUCLEOTIDE SEQUENCE [LARGE SCALE GENOMIC DNA]</scope>
    <source>
        <strain evidence="2 3">DSM 11363</strain>
    </source>
</reference>
<organism evidence="2 3">
    <name type="scientific">Pseudomonas graminis</name>
    <dbReference type="NCBI Taxonomy" id="158627"/>
    <lineage>
        <taxon>Bacteria</taxon>
        <taxon>Pseudomonadati</taxon>
        <taxon>Pseudomonadota</taxon>
        <taxon>Gammaproteobacteria</taxon>
        <taxon>Pseudomonadales</taxon>
        <taxon>Pseudomonadaceae</taxon>
        <taxon>Pseudomonas</taxon>
    </lineage>
</organism>
<protein>
    <submittedName>
        <fullName evidence="2">Uncharacterized protein</fullName>
    </submittedName>
</protein>
<evidence type="ECO:0000313" key="2">
    <source>
        <dbReference type="EMBL" id="SES76726.1"/>
    </source>
</evidence>
<dbReference type="Proteomes" id="UP000182332">
    <property type="component" value="Unassembled WGS sequence"/>
</dbReference>
<sequence length="164" mass="18209">MRINPVSVFAHTSVDTGNSVSNKPSNPPASTFAGVLREAAPRSPAISEPARLEERAQGRERSLEVAKANPEEGKKIAHGYAFNYLAHALLDVSDRPNIRYSGTGELVTPKTEAYFAKISQEMQRQCANLYRQEIKKGTSADQILEKIFEFHDSMPKEFQDMLGL</sequence>
<feature type="compositionally biased region" description="Basic and acidic residues" evidence="1">
    <location>
        <begin position="50"/>
        <end position="67"/>
    </location>
</feature>
<evidence type="ECO:0000256" key="1">
    <source>
        <dbReference type="SAM" id="MobiDB-lite"/>
    </source>
</evidence>
<dbReference type="RefSeq" id="WP_245760007.1">
    <property type="nucleotide sequence ID" value="NZ_FOHW01000002.1"/>
</dbReference>
<proteinExistence type="predicted"/>
<feature type="region of interest" description="Disordered" evidence="1">
    <location>
        <begin position="39"/>
        <end position="67"/>
    </location>
</feature>
<dbReference type="AlphaFoldDB" id="A0A1H9Z5E9"/>
<accession>A0A1H9Z5E9</accession>
<evidence type="ECO:0000313" key="3">
    <source>
        <dbReference type="Proteomes" id="UP000182332"/>
    </source>
</evidence>
<dbReference type="EMBL" id="FOHW01000002">
    <property type="protein sequence ID" value="SES76726.1"/>
    <property type="molecule type" value="Genomic_DNA"/>
</dbReference>
<gene>
    <name evidence="2" type="ORF">SAMN05216197_10279</name>
</gene>